<comment type="caution">
    <text evidence="5">The sequence shown here is derived from an EMBL/GenBank/DDBJ whole genome shotgun (WGS) entry which is preliminary data.</text>
</comment>
<dbReference type="PROSITE" id="PS00041">
    <property type="entry name" value="HTH_ARAC_FAMILY_1"/>
    <property type="match status" value="1"/>
</dbReference>
<evidence type="ECO:0000256" key="2">
    <source>
        <dbReference type="ARBA" id="ARBA00023125"/>
    </source>
</evidence>
<evidence type="ECO:0000256" key="1">
    <source>
        <dbReference type="ARBA" id="ARBA00023015"/>
    </source>
</evidence>
<dbReference type="Proteomes" id="UP000471360">
    <property type="component" value="Unassembled WGS sequence"/>
</dbReference>
<dbReference type="EMBL" id="JAAGYP010000557">
    <property type="protein sequence ID" value="NEN74170.1"/>
    <property type="molecule type" value="Genomic_DNA"/>
</dbReference>
<keyword evidence="2" id="KW-0238">DNA-binding</keyword>
<feature type="non-terminal residue" evidence="5">
    <location>
        <position position="1"/>
    </location>
</feature>
<name>A0A8T6QHT9_ECOLX</name>
<dbReference type="GO" id="GO:0043565">
    <property type="term" value="F:sequence-specific DNA binding"/>
    <property type="evidence" value="ECO:0007669"/>
    <property type="project" value="InterPro"/>
</dbReference>
<dbReference type="PANTHER" id="PTHR43280:SF19">
    <property type="entry name" value="4-HYDROXYPHENYLACETATE CATABOLISM PROTEIN"/>
    <property type="match status" value="1"/>
</dbReference>
<dbReference type="SUPFAM" id="SSF46689">
    <property type="entry name" value="Homeodomain-like"/>
    <property type="match status" value="1"/>
</dbReference>
<organism evidence="5 6">
    <name type="scientific">Escherichia coli</name>
    <dbReference type="NCBI Taxonomy" id="562"/>
    <lineage>
        <taxon>Bacteria</taxon>
        <taxon>Pseudomonadati</taxon>
        <taxon>Pseudomonadota</taxon>
        <taxon>Gammaproteobacteria</taxon>
        <taxon>Enterobacterales</taxon>
        <taxon>Enterobacteriaceae</taxon>
        <taxon>Escherichia</taxon>
    </lineage>
</organism>
<evidence type="ECO:0000256" key="3">
    <source>
        <dbReference type="ARBA" id="ARBA00023163"/>
    </source>
</evidence>
<gene>
    <name evidence="5" type="ORF">G3W53_30035</name>
</gene>
<accession>A0A8T6QHT9</accession>
<evidence type="ECO:0000313" key="5">
    <source>
        <dbReference type="EMBL" id="NEN74170.1"/>
    </source>
</evidence>
<dbReference type="SMART" id="SM00342">
    <property type="entry name" value="HTH_ARAC"/>
    <property type="match status" value="1"/>
</dbReference>
<proteinExistence type="predicted"/>
<evidence type="ECO:0000313" key="6">
    <source>
        <dbReference type="Proteomes" id="UP000471360"/>
    </source>
</evidence>
<dbReference type="InterPro" id="IPR018062">
    <property type="entry name" value="HTH_AraC-typ_CS"/>
</dbReference>
<evidence type="ECO:0000259" key="4">
    <source>
        <dbReference type="PROSITE" id="PS01124"/>
    </source>
</evidence>
<protein>
    <submittedName>
        <fullName evidence="5">Helix-turn-helix domain-containing protein</fullName>
    </submittedName>
</protein>
<dbReference type="PANTHER" id="PTHR43280">
    <property type="entry name" value="ARAC-FAMILY TRANSCRIPTIONAL REGULATOR"/>
    <property type="match status" value="1"/>
</dbReference>
<feature type="domain" description="HTH araC/xylS-type" evidence="4">
    <location>
        <begin position="1"/>
        <end position="98"/>
    </location>
</feature>
<dbReference type="Gene3D" id="1.10.10.60">
    <property type="entry name" value="Homeodomain-like"/>
    <property type="match status" value="1"/>
</dbReference>
<dbReference type="PROSITE" id="PS01124">
    <property type="entry name" value="HTH_ARAC_FAMILY_2"/>
    <property type="match status" value="1"/>
</dbReference>
<dbReference type="PRINTS" id="PR00032">
    <property type="entry name" value="HTHARAC"/>
</dbReference>
<sequence>RFNMLIESHFHQHWTVPDYANELHITESRLTDICRRFANRPPKRLIFDRQLREAKRLLLFSDNAVNNIAWQLGFKDPAYFARFFNRLVGCSPSAYRAKKVPVT</sequence>
<dbReference type="GO" id="GO:0003700">
    <property type="term" value="F:DNA-binding transcription factor activity"/>
    <property type="evidence" value="ECO:0007669"/>
    <property type="project" value="InterPro"/>
</dbReference>
<keyword evidence="3" id="KW-0804">Transcription</keyword>
<dbReference type="InterPro" id="IPR020449">
    <property type="entry name" value="Tscrpt_reg_AraC-type_HTH"/>
</dbReference>
<dbReference type="InterPro" id="IPR018060">
    <property type="entry name" value="HTH_AraC"/>
</dbReference>
<dbReference type="Pfam" id="PF12833">
    <property type="entry name" value="HTH_18"/>
    <property type="match status" value="1"/>
</dbReference>
<reference evidence="5 6" key="1">
    <citation type="submission" date="2020-02" db="EMBL/GenBank/DDBJ databases">
        <authorList>
            <person name="Subbiah M."/>
            <person name="Call D."/>
        </authorList>
    </citation>
    <scope>NUCLEOTIDE SEQUENCE [LARGE SCALE GENOMIC DNA]</scope>
    <source>
        <strain evidence="5 6">8375wB1</strain>
    </source>
</reference>
<dbReference type="InterPro" id="IPR009057">
    <property type="entry name" value="Homeodomain-like_sf"/>
</dbReference>
<dbReference type="AlphaFoldDB" id="A0A8T6QHT9"/>
<keyword evidence="1" id="KW-0805">Transcription regulation</keyword>